<evidence type="ECO:0000313" key="2">
    <source>
        <dbReference type="EMBL" id="SMX30500.1"/>
    </source>
</evidence>
<dbReference type="PANTHER" id="PTHR40660">
    <property type="entry name" value="5'-PHOSPHATE OXIDASE PUTATIVE DOMAIN-CONTAINING PROTEIN-RELATED"/>
    <property type="match status" value="1"/>
</dbReference>
<dbReference type="SUPFAM" id="SSF50475">
    <property type="entry name" value="FMN-binding split barrel"/>
    <property type="match status" value="1"/>
</dbReference>
<evidence type="ECO:0000313" key="3">
    <source>
        <dbReference type="Proteomes" id="UP000225972"/>
    </source>
</evidence>
<dbReference type="PANTHER" id="PTHR40660:SF1">
    <property type="entry name" value="5'-PHOSPHATE OXIDASE PUTATIVE DOMAIN-CONTAINING PROTEIN-RELATED"/>
    <property type="match status" value="1"/>
</dbReference>
<evidence type="ECO:0000259" key="1">
    <source>
        <dbReference type="Pfam" id="PF01243"/>
    </source>
</evidence>
<dbReference type="InterPro" id="IPR012349">
    <property type="entry name" value="Split_barrel_FMN-bd"/>
</dbReference>
<dbReference type="OrthoDB" id="7867371at2"/>
<gene>
    <name evidence="2" type="ORF">TRP8649_04644</name>
</gene>
<reference evidence="3" key="1">
    <citation type="submission" date="2017-05" db="EMBL/GenBank/DDBJ databases">
        <authorList>
            <person name="Rodrigo-Torres L."/>
            <person name="Arahal R. D."/>
            <person name="Lucena T."/>
        </authorList>
    </citation>
    <scope>NUCLEOTIDE SEQUENCE [LARGE SCALE GENOMIC DNA]</scope>
    <source>
        <strain evidence="3">CECT 8649</strain>
    </source>
</reference>
<dbReference type="Gene3D" id="2.30.110.10">
    <property type="entry name" value="Electron Transport, Fmn-binding Protein, Chain A"/>
    <property type="match status" value="1"/>
</dbReference>
<dbReference type="Proteomes" id="UP000225972">
    <property type="component" value="Unassembled WGS sequence"/>
</dbReference>
<dbReference type="Pfam" id="PF01243">
    <property type="entry name" value="PNPOx_N"/>
    <property type="match status" value="1"/>
</dbReference>
<keyword evidence="3" id="KW-1185">Reference proteome</keyword>
<dbReference type="InterPro" id="IPR011576">
    <property type="entry name" value="Pyridox_Oxase_N"/>
</dbReference>
<dbReference type="RefSeq" id="WP_099249632.1">
    <property type="nucleotide sequence ID" value="NZ_FXXP01000005.1"/>
</dbReference>
<organism evidence="2 3">
    <name type="scientific">Pelagimonas phthalicica</name>
    <dbReference type="NCBI Taxonomy" id="1037362"/>
    <lineage>
        <taxon>Bacteria</taxon>
        <taxon>Pseudomonadati</taxon>
        <taxon>Pseudomonadota</taxon>
        <taxon>Alphaproteobacteria</taxon>
        <taxon>Rhodobacterales</taxon>
        <taxon>Roseobacteraceae</taxon>
        <taxon>Pelagimonas</taxon>
    </lineage>
</organism>
<protein>
    <submittedName>
        <fullName evidence="2">Pyridoxamine 5'-phosphate oxidase</fullName>
    </submittedName>
</protein>
<proteinExistence type="predicted"/>
<name>A0A238JIK3_9RHOB</name>
<dbReference type="EMBL" id="FXXP01000005">
    <property type="protein sequence ID" value="SMX30500.1"/>
    <property type="molecule type" value="Genomic_DNA"/>
</dbReference>
<feature type="domain" description="Pyridoxamine 5'-phosphate oxidase N-terminal" evidence="1">
    <location>
        <begin position="6"/>
        <end position="101"/>
    </location>
</feature>
<dbReference type="AlphaFoldDB" id="A0A238JIK3"/>
<accession>A0A238JIK3</accession>
<sequence>MLNRFAKELIENWRLGLVASTNADGTPNLSPKGTFVVHDDTTIGFADLRSPGTVENISERPVIEVNFVDQLTRQGVRLRGQARIVSPDMPEFAKLKKPYIAGWPDLADMINAIVLIDLSEVKPICTPAYDAGAECDALRQSWMERIRDINIKHSVSEAGEC</sequence>